<comment type="caution">
    <text evidence="1">The sequence shown here is derived from an EMBL/GenBank/DDBJ whole genome shotgun (WGS) entry which is preliminary data.</text>
</comment>
<sequence length="101" mass="11491">MTATVRFATGRIVHIMLGLENSREPRQTLQLPHKIKQEAKKHDGAIHFGIKVIVSRAVPHGTTRWHSSVMPIEEMKSYFIANKQNMILNAFRTNPLSSGMR</sequence>
<dbReference type="AlphaFoldDB" id="A0ABD0M2G5"/>
<name>A0ABD0M2G5_9CAEN</name>
<evidence type="ECO:0000313" key="2">
    <source>
        <dbReference type="Proteomes" id="UP001519460"/>
    </source>
</evidence>
<proteinExistence type="predicted"/>
<evidence type="ECO:0000313" key="1">
    <source>
        <dbReference type="EMBL" id="KAK7506104.1"/>
    </source>
</evidence>
<keyword evidence="2" id="KW-1185">Reference proteome</keyword>
<accession>A0ABD0M2G5</accession>
<reference evidence="1 2" key="1">
    <citation type="journal article" date="2023" name="Sci. Data">
        <title>Genome assembly of the Korean intertidal mud-creeper Batillaria attramentaria.</title>
        <authorList>
            <person name="Patra A.K."/>
            <person name="Ho P.T."/>
            <person name="Jun S."/>
            <person name="Lee S.J."/>
            <person name="Kim Y."/>
            <person name="Won Y.J."/>
        </authorList>
    </citation>
    <scope>NUCLEOTIDE SEQUENCE [LARGE SCALE GENOMIC DNA]</scope>
    <source>
        <strain evidence="1">Wonlab-2016</strain>
    </source>
</reference>
<dbReference type="Proteomes" id="UP001519460">
    <property type="component" value="Unassembled WGS sequence"/>
</dbReference>
<dbReference type="EMBL" id="JACVVK020000008">
    <property type="protein sequence ID" value="KAK7506104.1"/>
    <property type="molecule type" value="Genomic_DNA"/>
</dbReference>
<organism evidence="1 2">
    <name type="scientific">Batillaria attramentaria</name>
    <dbReference type="NCBI Taxonomy" id="370345"/>
    <lineage>
        <taxon>Eukaryota</taxon>
        <taxon>Metazoa</taxon>
        <taxon>Spiralia</taxon>
        <taxon>Lophotrochozoa</taxon>
        <taxon>Mollusca</taxon>
        <taxon>Gastropoda</taxon>
        <taxon>Caenogastropoda</taxon>
        <taxon>Sorbeoconcha</taxon>
        <taxon>Cerithioidea</taxon>
        <taxon>Batillariidae</taxon>
        <taxon>Batillaria</taxon>
    </lineage>
</organism>
<protein>
    <submittedName>
        <fullName evidence="1">Uncharacterized protein</fullName>
    </submittedName>
</protein>
<gene>
    <name evidence="1" type="ORF">BaRGS_00002826</name>
</gene>